<dbReference type="InterPro" id="IPR051265">
    <property type="entry name" value="HIBADH-related_NP60_sf"/>
</dbReference>
<dbReference type="PIRSF" id="PIRSF000103">
    <property type="entry name" value="HIBADH"/>
    <property type="match status" value="1"/>
</dbReference>
<protein>
    <submittedName>
        <fullName evidence="6">3-hydroxyisobutyrate dehydrogenase</fullName>
        <ecNumber evidence="6">1.1.1.31</ecNumber>
    </submittedName>
</protein>
<dbReference type="Pfam" id="PF21761">
    <property type="entry name" value="RedAm-like_C"/>
    <property type="match status" value="1"/>
</dbReference>
<dbReference type="PANTHER" id="PTHR43580:SF2">
    <property type="entry name" value="CYTOKINE-LIKE NUCLEAR FACTOR N-PAC"/>
    <property type="match status" value="1"/>
</dbReference>
<evidence type="ECO:0000313" key="5">
    <source>
        <dbReference type="EMBL" id="KAF0650905.1"/>
    </source>
</evidence>
<dbReference type="GO" id="GO:0050661">
    <property type="term" value="F:NADP binding"/>
    <property type="evidence" value="ECO:0007669"/>
    <property type="project" value="InterPro"/>
</dbReference>
<reference evidence="5 8" key="1">
    <citation type="submission" date="2013-05" db="EMBL/GenBank/DDBJ databases">
        <title>Genome Sequence of Streptomyces fradiae.</title>
        <authorList>
            <person name="Kirby R."/>
        </authorList>
    </citation>
    <scope>NUCLEOTIDE SEQUENCE [LARGE SCALE GENOMIC DNA]</scope>
    <source>
        <strain evidence="5 8">ATCC 10745</strain>
    </source>
</reference>
<dbReference type="Pfam" id="PF03446">
    <property type="entry name" value="NAD_binding_2"/>
    <property type="match status" value="1"/>
</dbReference>
<proteinExistence type="inferred from homology"/>
<evidence type="ECO:0000256" key="1">
    <source>
        <dbReference type="ARBA" id="ARBA00009080"/>
    </source>
</evidence>
<dbReference type="InterPro" id="IPR013328">
    <property type="entry name" value="6PGD_dom2"/>
</dbReference>
<dbReference type="AlphaFoldDB" id="A0A1Y2P3B7"/>
<gene>
    <name evidence="6" type="primary">mmsB_1</name>
    <name evidence="6" type="ORF">BG846_00599</name>
    <name evidence="5" type="ORF">K701_05880</name>
</gene>
<dbReference type="EMBL" id="ASYR01000006">
    <property type="protein sequence ID" value="KAF0650905.1"/>
    <property type="molecule type" value="Genomic_DNA"/>
</dbReference>
<dbReference type="EC" id="1.1.1.31" evidence="6"/>
<evidence type="ECO:0000313" key="7">
    <source>
        <dbReference type="Proteomes" id="UP000194318"/>
    </source>
</evidence>
<dbReference type="Gene3D" id="3.40.50.720">
    <property type="entry name" value="NAD(P)-binding Rossmann-like Domain"/>
    <property type="match status" value="1"/>
</dbReference>
<comment type="similarity">
    <text evidence="1">Belongs to the HIBADH-related family.</text>
</comment>
<dbReference type="RefSeq" id="WP_051839307.1">
    <property type="nucleotide sequence ID" value="NZ_ASYR01000006.1"/>
</dbReference>
<dbReference type="EMBL" id="MIFZ01000064">
    <property type="protein sequence ID" value="OSY53729.1"/>
    <property type="molecule type" value="Genomic_DNA"/>
</dbReference>
<sequence length="304" mass="31274">MSSSPTPAPATTTAPTPGPVTVIGLGPMGRAMAGAFLDRGHAVTVWNRTASRADALVGRGARLAGSVEEALTAAEVIVLSLTDYDAMYAVLGGADPAALRGRVLVNLTSDTPDRAREAAAWAAERGAAQLTGGVLVPPSGIGNAASTTLYSGPRDVFDAHRATLEALTGADHRGEDPALAALLYQLNMVMFWTALSGYWQALAVAGAHGLTAADLRPLAVDALDLRQFVEFYTPRVDAGDHRGDVDRIAMALASTEHVVHTVAGAGADTALPEAVAALFRRAVEAGHGADSATRLVEVLREPAA</sequence>
<dbReference type="Proteomes" id="UP000194318">
    <property type="component" value="Unassembled WGS sequence"/>
</dbReference>
<feature type="domain" description="NADPH-dependent reductive aminase-like C-terminal" evidence="4">
    <location>
        <begin position="176"/>
        <end position="300"/>
    </location>
</feature>
<accession>A0A1Y2P3B7</accession>
<evidence type="ECO:0000313" key="6">
    <source>
        <dbReference type="EMBL" id="OSY53729.1"/>
    </source>
</evidence>
<dbReference type="InterPro" id="IPR015815">
    <property type="entry name" value="HIBADH-related"/>
</dbReference>
<name>A0A1Y2P3B7_STRFR</name>
<evidence type="ECO:0000259" key="3">
    <source>
        <dbReference type="Pfam" id="PF03446"/>
    </source>
</evidence>
<dbReference type="InterPro" id="IPR048666">
    <property type="entry name" value="RedAm-like_C"/>
</dbReference>
<dbReference type="PANTHER" id="PTHR43580">
    <property type="entry name" value="OXIDOREDUCTASE GLYR1-RELATED"/>
    <property type="match status" value="1"/>
</dbReference>
<keyword evidence="2 6" id="KW-0560">Oxidoreductase</keyword>
<evidence type="ECO:0000259" key="4">
    <source>
        <dbReference type="Pfam" id="PF21761"/>
    </source>
</evidence>
<comment type="caution">
    <text evidence="6">The sequence shown here is derived from an EMBL/GenBank/DDBJ whole genome shotgun (WGS) entry which is preliminary data.</text>
</comment>
<dbReference type="SUPFAM" id="SSF51735">
    <property type="entry name" value="NAD(P)-binding Rossmann-fold domains"/>
    <property type="match status" value="1"/>
</dbReference>
<dbReference type="InterPro" id="IPR006115">
    <property type="entry name" value="6PGDH_NADP-bd"/>
</dbReference>
<reference evidence="6 7" key="2">
    <citation type="submission" date="2016-09" db="EMBL/GenBank/DDBJ databases">
        <title>Streptomyces fradiae DSM40063, a candidate organism with high potential of specific P450 cytochromes.</title>
        <authorList>
            <person name="Grumaz C."/>
            <person name="Vainshtein Y."/>
            <person name="Kirstahler P."/>
            <person name="Sohn K."/>
        </authorList>
    </citation>
    <scope>NUCLEOTIDE SEQUENCE [LARGE SCALE GENOMIC DNA]</scope>
    <source>
        <strain evidence="6 7">DSM 40063</strain>
    </source>
</reference>
<dbReference type="SUPFAM" id="SSF48179">
    <property type="entry name" value="6-phosphogluconate dehydrogenase C-terminal domain-like"/>
    <property type="match status" value="1"/>
</dbReference>
<dbReference type="Gene3D" id="1.10.1040.10">
    <property type="entry name" value="N-(1-d-carboxylethyl)-l-norvaline Dehydrogenase, domain 2"/>
    <property type="match status" value="1"/>
</dbReference>
<dbReference type="GeneID" id="91404510"/>
<dbReference type="GO" id="GO:0008442">
    <property type="term" value="F:3-hydroxyisobutyrate dehydrogenase activity"/>
    <property type="evidence" value="ECO:0007669"/>
    <property type="project" value="UniProtKB-EC"/>
</dbReference>
<keyword evidence="8" id="KW-1185">Reference proteome</keyword>
<evidence type="ECO:0000313" key="8">
    <source>
        <dbReference type="Proteomes" id="UP000731519"/>
    </source>
</evidence>
<dbReference type="InterPro" id="IPR036291">
    <property type="entry name" value="NAD(P)-bd_dom_sf"/>
</dbReference>
<dbReference type="InterPro" id="IPR008927">
    <property type="entry name" value="6-PGluconate_DH-like_C_sf"/>
</dbReference>
<organism evidence="6 7">
    <name type="scientific">Streptomyces fradiae ATCC 10745 = DSM 40063</name>
    <dbReference type="NCBI Taxonomy" id="1319510"/>
    <lineage>
        <taxon>Bacteria</taxon>
        <taxon>Bacillati</taxon>
        <taxon>Actinomycetota</taxon>
        <taxon>Actinomycetes</taxon>
        <taxon>Kitasatosporales</taxon>
        <taxon>Streptomycetaceae</taxon>
        <taxon>Streptomyces</taxon>
    </lineage>
</organism>
<dbReference type="Proteomes" id="UP000731519">
    <property type="component" value="Unassembled WGS sequence"/>
</dbReference>
<feature type="domain" description="6-phosphogluconate dehydrogenase NADP-binding" evidence="3">
    <location>
        <begin position="20"/>
        <end position="168"/>
    </location>
</feature>
<evidence type="ECO:0000256" key="2">
    <source>
        <dbReference type="ARBA" id="ARBA00023002"/>
    </source>
</evidence>